<evidence type="ECO:0000313" key="1">
    <source>
        <dbReference type="EMBL" id="AFV11510.1"/>
    </source>
</evidence>
<dbReference type="STRING" id="1089553.Tph_c12890"/>
<accession>K4LHS5</accession>
<sequence>MKYVPVYPYACSRIFLVLDLTIDKQQTGSHDGICGIPVAEPPISTSSLDSAAVCCSFVKGEANNLRQVAAPTRMNPFFVPLFVPPMVAW</sequence>
<protein>
    <submittedName>
        <fullName evidence="1">Uncharacterized protein</fullName>
    </submittedName>
</protein>
<organism evidence="1 2">
    <name type="scientific">Thermacetogenium phaeum (strain ATCC BAA-254 / DSM 26808 / PB)</name>
    <dbReference type="NCBI Taxonomy" id="1089553"/>
    <lineage>
        <taxon>Bacteria</taxon>
        <taxon>Bacillati</taxon>
        <taxon>Bacillota</taxon>
        <taxon>Clostridia</taxon>
        <taxon>Thermoanaerobacterales</taxon>
        <taxon>Thermoanaerobacteraceae</taxon>
        <taxon>Thermacetogenium</taxon>
    </lineage>
</organism>
<gene>
    <name evidence="1" type="ordered locus">Tph_c12890</name>
</gene>
<dbReference type="KEGG" id="tpz:Tph_c12890"/>
<name>K4LHS5_THEPS</name>
<keyword evidence="2" id="KW-1185">Reference proteome</keyword>
<evidence type="ECO:0000313" key="2">
    <source>
        <dbReference type="Proteomes" id="UP000000467"/>
    </source>
</evidence>
<dbReference type="HOGENOM" id="CLU_2453641_0_0_9"/>
<dbReference type="AlphaFoldDB" id="K4LHS5"/>
<dbReference type="EMBL" id="CP003732">
    <property type="protein sequence ID" value="AFV11510.1"/>
    <property type="molecule type" value="Genomic_DNA"/>
</dbReference>
<dbReference type="Proteomes" id="UP000000467">
    <property type="component" value="Chromosome"/>
</dbReference>
<proteinExistence type="predicted"/>
<dbReference type="RefSeq" id="WP_015050391.1">
    <property type="nucleotide sequence ID" value="NC_018870.1"/>
</dbReference>
<reference evidence="1 2" key="1">
    <citation type="journal article" date="2012" name="BMC Genomics">
        <title>Genome-guided analysis of physiological and morphological traits of the fermentative acetate oxidizer Thermacetogenium phaeum.</title>
        <authorList>
            <person name="Oehler D."/>
            <person name="Poehlein A."/>
            <person name="Leimbach A."/>
            <person name="Muller N."/>
            <person name="Daniel R."/>
            <person name="Gottschalk G."/>
            <person name="Schink B."/>
        </authorList>
    </citation>
    <scope>NUCLEOTIDE SEQUENCE [LARGE SCALE GENOMIC DNA]</scope>
    <source>
        <strain evidence="2">ATCC BAA-254 / DSM 26808 / PB</strain>
    </source>
</reference>